<dbReference type="Pfam" id="PF00001">
    <property type="entry name" value="7tm_1"/>
    <property type="match status" value="1"/>
</dbReference>
<proteinExistence type="predicted"/>
<protein>
    <submittedName>
        <fullName evidence="13">G-protein coupled receptor 84 isoform X2</fullName>
    </submittedName>
</protein>
<dbReference type="InterPro" id="IPR000276">
    <property type="entry name" value="GPCR_Rhodpsn"/>
</dbReference>
<dbReference type="Proteomes" id="UP000189705">
    <property type="component" value="Unplaced"/>
</dbReference>
<gene>
    <name evidence="13" type="primary">GPR84</name>
</gene>
<evidence type="ECO:0000259" key="11">
    <source>
        <dbReference type="PROSITE" id="PS50262"/>
    </source>
</evidence>
<evidence type="ECO:0000256" key="5">
    <source>
        <dbReference type="ARBA" id="ARBA00023040"/>
    </source>
</evidence>
<keyword evidence="2" id="KW-1003">Cell membrane</keyword>
<dbReference type="GO" id="GO:0005886">
    <property type="term" value="C:plasma membrane"/>
    <property type="evidence" value="ECO:0007669"/>
    <property type="project" value="UniProtKB-SubCell"/>
</dbReference>
<evidence type="ECO:0000256" key="1">
    <source>
        <dbReference type="ARBA" id="ARBA00004651"/>
    </source>
</evidence>
<feature type="transmembrane region" description="Helical" evidence="10">
    <location>
        <begin position="360"/>
        <end position="379"/>
    </location>
</feature>
<feature type="transmembrane region" description="Helical" evidence="10">
    <location>
        <begin position="212"/>
        <end position="235"/>
    </location>
</feature>
<evidence type="ECO:0000256" key="9">
    <source>
        <dbReference type="SAM" id="MobiDB-lite"/>
    </source>
</evidence>
<evidence type="ECO:0000313" key="12">
    <source>
        <dbReference type="Proteomes" id="UP000189705"/>
    </source>
</evidence>
<dbReference type="PROSITE" id="PS50262">
    <property type="entry name" value="G_PROTEIN_RECEP_F1_2"/>
    <property type="match status" value="1"/>
</dbReference>
<evidence type="ECO:0000256" key="4">
    <source>
        <dbReference type="ARBA" id="ARBA00022989"/>
    </source>
</evidence>
<keyword evidence="4 10" id="KW-1133">Transmembrane helix</keyword>
<dbReference type="AlphaFoldDB" id="A0A1U8DID8"/>
<evidence type="ECO:0000256" key="6">
    <source>
        <dbReference type="ARBA" id="ARBA00023136"/>
    </source>
</evidence>
<feature type="domain" description="G-protein coupled receptors family 1 profile" evidence="11">
    <location>
        <begin position="112"/>
        <end position="410"/>
    </location>
</feature>
<evidence type="ECO:0000256" key="7">
    <source>
        <dbReference type="ARBA" id="ARBA00023170"/>
    </source>
</evidence>
<evidence type="ECO:0000313" key="13">
    <source>
        <dbReference type="RefSeq" id="XP_014381018.1"/>
    </source>
</evidence>
<keyword evidence="12" id="KW-1185">Reference proteome</keyword>
<dbReference type="GO" id="GO:0001604">
    <property type="term" value="F:urotensin II receptor activity"/>
    <property type="evidence" value="ECO:0007669"/>
    <property type="project" value="TreeGrafter"/>
</dbReference>
<feature type="region of interest" description="Disordered" evidence="9">
    <location>
        <begin position="1"/>
        <end position="72"/>
    </location>
</feature>
<accession>A0A1U8DID8</accession>
<keyword evidence="8" id="KW-0807">Transducer</keyword>
<dbReference type="STRING" id="38654.A0A1U8DID8"/>
<evidence type="ECO:0000256" key="8">
    <source>
        <dbReference type="ARBA" id="ARBA00023224"/>
    </source>
</evidence>
<evidence type="ECO:0000256" key="2">
    <source>
        <dbReference type="ARBA" id="ARBA00022475"/>
    </source>
</evidence>
<dbReference type="KEGG" id="asn:102379383"/>
<feature type="transmembrane region" description="Helical" evidence="10">
    <location>
        <begin position="255"/>
        <end position="277"/>
    </location>
</feature>
<dbReference type="InParanoid" id="A0A1U8DID8"/>
<dbReference type="SUPFAM" id="SSF81321">
    <property type="entry name" value="Family A G protein-coupled receptor-like"/>
    <property type="match status" value="1"/>
</dbReference>
<evidence type="ECO:0000256" key="3">
    <source>
        <dbReference type="ARBA" id="ARBA00022692"/>
    </source>
</evidence>
<dbReference type="eggNOG" id="KOG3656">
    <property type="taxonomic scope" value="Eukaryota"/>
</dbReference>
<dbReference type="PANTHER" id="PTHR24230">
    <property type="entry name" value="G-PROTEIN COUPLED RECEPTOR"/>
    <property type="match status" value="1"/>
</dbReference>
<feature type="transmembrane region" description="Helical" evidence="10">
    <location>
        <begin position="391"/>
        <end position="412"/>
    </location>
</feature>
<keyword evidence="7 13" id="KW-0675">Receptor</keyword>
<sequence>MEERAVLETLPHSTQLSPQRGMPLGGETEAHQLGPGPHHAPQPGSSQPQPQDPGAHGHPLTPSLSPGPSTLSPGMANVSVSDAFSCYDPTIVGYRYVAVAWGSVVSVVGTVGNILTLLALVSEPGLRTGLNVLVANLALADLLYCTGLQPFSVDSYLWLHWRAGATACQAFGLLLFVANATSVLTLCLVAISRYLLIAGSPRSARLFARRRVALAAAGATWAVALVSFAPLWPVYGFVPKVCTCSFHRERSRPYSTVLLGLYFIVGLGCVGAFYFLIYRRVRATAQALRRYQRSLRGGQAGVPGQYHEMESGTDTGITQSSSDAATGHSAVQQSCAVAPPPRPREPGAGGGKEAAGVTRMCFAVFAVFVLSYAPFLAVTAGDARAVAPTGLHMAAAQLTWLNSCINPLLYAVMNRRFRHAYRTLLQAGPRRLCGLWGA</sequence>
<dbReference type="InterPro" id="IPR017452">
    <property type="entry name" value="GPCR_Rhodpsn_7TM"/>
</dbReference>
<dbReference type="RefSeq" id="XP_014381018.1">
    <property type="nucleotide sequence ID" value="XM_014525532.2"/>
</dbReference>
<dbReference type="SMART" id="SM01381">
    <property type="entry name" value="7TM_GPCR_Srsx"/>
    <property type="match status" value="1"/>
</dbReference>
<dbReference type="CTD" id="53831"/>
<keyword evidence="5" id="KW-0297">G-protein coupled receptor</keyword>
<dbReference type="Gene3D" id="1.20.1070.10">
    <property type="entry name" value="Rhodopsin 7-helix transmembrane proteins"/>
    <property type="match status" value="1"/>
</dbReference>
<dbReference type="GeneID" id="102379383"/>
<keyword evidence="6 10" id="KW-0472">Membrane</keyword>
<keyword evidence="3 10" id="KW-0812">Transmembrane</keyword>
<dbReference type="PANTHER" id="PTHR24230:SF59">
    <property type="entry name" value="G-PROTEIN COUPLED RECEPTOR 84"/>
    <property type="match status" value="1"/>
</dbReference>
<organism evidence="12 13">
    <name type="scientific">Alligator sinensis</name>
    <name type="common">Chinese alligator</name>
    <dbReference type="NCBI Taxonomy" id="38654"/>
    <lineage>
        <taxon>Eukaryota</taxon>
        <taxon>Metazoa</taxon>
        <taxon>Chordata</taxon>
        <taxon>Craniata</taxon>
        <taxon>Vertebrata</taxon>
        <taxon>Euteleostomi</taxon>
        <taxon>Archelosauria</taxon>
        <taxon>Archosauria</taxon>
        <taxon>Crocodylia</taxon>
        <taxon>Alligatoridae</taxon>
        <taxon>Alligatorinae</taxon>
        <taxon>Alligator</taxon>
    </lineage>
</organism>
<comment type="subcellular location">
    <subcellularLocation>
        <location evidence="1">Cell membrane</location>
        <topology evidence="1">Multi-pass membrane protein</topology>
    </subcellularLocation>
</comment>
<name>A0A1U8DID8_ALLSI</name>
<feature type="compositionally biased region" description="Polar residues" evidence="9">
    <location>
        <begin position="312"/>
        <end position="323"/>
    </location>
</feature>
<reference evidence="13" key="1">
    <citation type="submission" date="2025-08" db="UniProtKB">
        <authorList>
            <consortium name="RefSeq"/>
        </authorList>
    </citation>
    <scope>IDENTIFICATION</scope>
</reference>
<feature type="transmembrane region" description="Helical" evidence="10">
    <location>
        <begin position="133"/>
        <end position="151"/>
    </location>
</feature>
<evidence type="ECO:0000256" key="10">
    <source>
        <dbReference type="SAM" id="Phobius"/>
    </source>
</evidence>
<feature type="compositionally biased region" description="Low complexity" evidence="9">
    <location>
        <begin position="37"/>
        <end position="72"/>
    </location>
</feature>
<feature type="transmembrane region" description="Helical" evidence="10">
    <location>
        <begin position="171"/>
        <end position="191"/>
    </location>
</feature>
<dbReference type="PRINTS" id="PR00237">
    <property type="entry name" value="GPCRRHODOPSN"/>
</dbReference>
<dbReference type="GO" id="GO:0007218">
    <property type="term" value="P:neuropeptide signaling pathway"/>
    <property type="evidence" value="ECO:0007669"/>
    <property type="project" value="TreeGrafter"/>
</dbReference>
<feature type="region of interest" description="Disordered" evidence="9">
    <location>
        <begin position="299"/>
        <end position="323"/>
    </location>
</feature>
<feature type="transmembrane region" description="Helical" evidence="10">
    <location>
        <begin position="98"/>
        <end position="121"/>
    </location>
</feature>